<accession>A0A444YNS9</accession>
<proteinExistence type="predicted"/>
<keyword evidence="2" id="KW-1185">Reference proteome</keyword>
<dbReference type="Proteomes" id="UP000289738">
    <property type="component" value="Chromosome B06"/>
</dbReference>
<dbReference type="EMBL" id="SDMP01000016">
    <property type="protein sequence ID" value="RYR03531.1"/>
    <property type="molecule type" value="Genomic_DNA"/>
</dbReference>
<evidence type="ECO:0000313" key="1">
    <source>
        <dbReference type="EMBL" id="RYR03531.1"/>
    </source>
</evidence>
<comment type="caution">
    <text evidence="1">The sequence shown here is derived from an EMBL/GenBank/DDBJ whole genome shotgun (WGS) entry which is preliminary data.</text>
</comment>
<sequence length="125" mass="14145">MWRLETHSFVLSAGEPTDDGEVVIGWTDNSQDFLVNQSLAIFSSKPIVSSSSKSYIELAWVRHTLRSLFNDTLGVTSSLCWIPPSLRIIAKWSHHPQTRVWMSRSAASIRHDIDYMNEVSLGINL</sequence>
<dbReference type="AlphaFoldDB" id="A0A444YNS9"/>
<organism evidence="1 2">
    <name type="scientific">Arachis hypogaea</name>
    <name type="common">Peanut</name>
    <dbReference type="NCBI Taxonomy" id="3818"/>
    <lineage>
        <taxon>Eukaryota</taxon>
        <taxon>Viridiplantae</taxon>
        <taxon>Streptophyta</taxon>
        <taxon>Embryophyta</taxon>
        <taxon>Tracheophyta</taxon>
        <taxon>Spermatophyta</taxon>
        <taxon>Magnoliopsida</taxon>
        <taxon>eudicotyledons</taxon>
        <taxon>Gunneridae</taxon>
        <taxon>Pentapetalae</taxon>
        <taxon>rosids</taxon>
        <taxon>fabids</taxon>
        <taxon>Fabales</taxon>
        <taxon>Fabaceae</taxon>
        <taxon>Papilionoideae</taxon>
        <taxon>50 kb inversion clade</taxon>
        <taxon>dalbergioids sensu lato</taxon>
        <taxon>Dalbergieae</taxon>
        <taxon>Pterocarpus clade</taxon>
        <taxon>Arachis</taxon>
    </lineage>
</organism>
<evidence type="ECO:0000313" key="2">
    <source>
        <dbReference type="Proteomes" id="UP000289738"/>
    </source>
</evidence>
<name>A0A444YNS9_ARAHY</name>
<gene>
    <name evidence="1" type="ORF">Ahy_B06g082559</name>
</gene>
<reference evidence="1 2" key="1">
    <citation type="submission" date="2019-01" db="EMBL/GenBank/DDBJ databases">
        <title>Sequencing of cultivated peanut Arachis hypogaea provides insights into genome evolution and oil improvement.</title>
        <authorList>
            <person name="Chen X."/>
        </authorList>
    </citation>
    <scope>NUCLEOTIDE SEQUENCE [LARGE SCALE GENOMIC DNA]</scope>
    <source>
        <strain evidence="2">cv. Fuhuasheng</strain>
        <tissue evidence="1">Leaves</tissue>
    </source>
</reference>
<protein>
    <submittedName>
        <fullName evidence="1">Uncharacterized protein</fullName>
    </submittedName>
</protein>